<dbReference type="STRING" id="192904.SAMN04488514_1193"/>
<dbReference type="RefSeq" id="WP_089895298.1">
    <property type="nucleotide sequence ID" value="NZ_FNGV01000019.1"/>
</dbReference>
<accession>A0A1G9XSH4</accession>
<sequence>MKTKYKSLVSFISPTLGIMLLGLWAYLAKEPFNTMGYLIFGLSILMIGFGLYFKIQRFKSEKSGLNPDDELSKRIKEKAAAKAFSFSIYMWVFILLFLVEMEPRDKIIIGLGLIGMGLIFFLNWLYYSKTGISDED</sequence>
<evidence type="ECO:0008006" key="3">
    <source>
        <dbReference type="Google" id="ProtNLM"/>
    </source>
</evidence>
<dbReference type="InterPro" id="IPR019235">
    <property type="entry name" value="DUF2178_TM"/>
</dbReference>
<proteinExistence type="predicted"/>
<name>A0A1G9XSH4_9FLAO</name>
<evidence type="ECO:0000313" key="2">
    <source>
        <dbReference type="Proteomes" id="UP000199440"/>
    </source>
</evidence>
<reference evidence="1 2" key="1">
    <citation type="submission" date="2016-10" db="EMBL/GenBank/DDBJ databases">
        <authorList>
            <person name="de Groot N.N."/>
        </authorList>
    </citation>
    <scope>NUCLEOTIDE SEQUENCE [LARGE SCALE GENOMIC DNA]</scope>
    <source>
        <strain evidence="1 2">DSM 19886</strain>
    </source>
</reference>
<organism evidence="1 2">
    <name type="scientific">Kriegella aquimaris</name>
    <dbReference type="NCBI Taxonomy" id="192904"/>
    <lineage>
        <taxon>Bacteria</taxon>
        <taxon>Pseudomonadati</taxon>
        <taxon>Bacteroidota</taxon>
        <taxon>Flavobacteriia</taxon>
        <taxon>Flavobacteriales</taxon>
        <taxon>Flavobacteriaceae</taxon>
        <taxon>Kriegella</taxon>
    </lineage>
</organism>
<gene>
    <name evidence="1" type="ORF">SAMN04488514_1193</name>
</gene>
<dbReference type="OrthoDB" id="1436867at2"/>
<dbReference type="Proteomes" id="UP000199440">
    <property type="component" value="Unassembled WGS sequence"/>
</dbReference>
<protein>
    <recommendedName>
        <fullName evidence="3">DUF2178 domain-containing protein</fullName>
    </recommendedName>
</protein>
<dbReference type="AlphaFoldDB" id="A0A1G9XSH4"/>
<evidence type="ECO:0000313" key="1">
    <source>
        <dbReference type="EMBL" id="SDM99769.1"/>
    </source>
</evidence>
<dbReference type="EMBL" id="FNGV01000019">
    <property type="protein sequence ID" value="SDM99769.1"/>
    <property type="molecule type" value="Genomic_DNA"/>
</dbReference>
<keyword evidence="2" id="KW-1185">Reference proteome</keyword>
<dbReference type="Pfam" id="PF09946">
    <property type="entry name" value="DUF2178"/>
    <property type="match status" value="1"/>
</dbReference>